<dbReference type="AlphaFoldDB" id="A0A7X3G4D7"/>
<dbReference type="RefSeq" id="WP_156403677.1">
    <property type="nucleotide sequence ID" value="NZ_WSES01000009.1"/>
</dbReference>
<proteinExistence type="predicted"/>
<dbReference type="Proteomes" id="UP000443353">
    <property type="component" value="Unassembled WGS sequence"/>
</dbReference>
<gene>
    <name evidence="1" type="ORF">GPY61_26650</name>
</gene>
<organism evidence="1 2">
    <name type="scientific">Massilia cellulosiltytica</name>
    <dbReference type="NCBI Taxonomy" id="2683234"/>
    <lineage>
        <taxon>Bacteria</taxon>
        <taxon>Pseudomonadati</taxon>
        <taxon>Pseudomonadota</taxon>
        <taxon>Betaproteobacteria</taxon>
        <taxon>Burkholderiales</taxon>
        <taxon>Oxalobacteraceae</taxon>
        <taxon>Telluria group</taxon>
        <taxon>Massilia</taxon>
    </lineage>
</organism>
<sequence length="63" mass="7044">MMFLRCIGVENTGFREARHADLLASEHDVFRVELLTPVPCRDYSKAAALRAPLTGYNPCVSHP</sequence>
<comment type="caution">
    <text evidence="1">The sequence shown here is derived from an EMBL/GenBank/DDBJ whole genome shotgun (WGS) entry which is preliminary data.</text>
</comment>
<evidence type="ECO:0000313" key="2">
    <source>
        <dbReference type="Proteomes" id="UP000443353"/>
    </source>
</evidence>
<reference evidence="1 2" key="1">
    <citation type="submission" date="2019-12" db="EMBL/GenBank/DDBJ databases">
        <authorList>
            <person name="Li C."/>
            <person name="Zhao J."/>
        </authorList>
    </citation>
    <scope>NUCLEOTIDE SEQUENCE [LARGE SCALE GENOMIC DNA]</scope>
    <source>
        <strain evidence="1 2">NEAU-DD11</strain>
    </source>
</reference>
<evidence type="ECO:0000313" key="1">
    <source>
        <dbReference type="EMBL" id="MVW63510.1"/>
    </source>
</evidence>
<accession>A0A7X3G4D7</accession>
<protein>
    <submittedName>
        <fullName evidence="1">Uncharacterized protein</fullName>
    </submittedName>
</protein>
<keyword evidence="2" id="KW-1185">Reference proteome</keyword>
<dbReference type="EMBL" id="WSES01000009">
    <property type="protein sequence ID" value="MVW63510.1"/>
    <property type="molecule type" value="Genomic_DNA"/>
</dbReference>
<name>A0A7X3G4D7_9BURK</name>